<dbReference type="PROSITE" id="PS51318">
    <property type="entry name" value="TAT"/>
    <property type="match status" value="1"/>
</dbReference>
<dbReference type="EMBL" id="NBXE01000002">
    <property type="protein sequence ID" value="RFA29720.1"/>
    <property type="molecule type" value="Genomic_DNA"/>
</dbReference>
<protein>
    <recommendedName>
        <fullName evidence="2">DUF4397 domain-containing protein</fullName>
    </recommendedName>
</protein>
<dbReference type="AlphaFoldDB" id="A0A3E0WEG4"/>
<evidence type="ECO:0000313" key="3">
    <source>
        <dbReference type="EMBL" id="RFA29720.1"/>
    </source>
</evidence>
<dbReference type="OrthoDB" id="9783299at2"/>
<sequence length="403" mass="39841">MTRPTPARTSTRFSVKGPAMTLSPHFDTPRWARWGALATLAGAAAALIVGGVGVSAASAAETSAAPSALVAGEQTAPSTTGWVRLAHLSPDTTAVDVQLSALAGGTVVTSLKDIGYGAVSSYMALPAGTYVVAMVPSGGAFASPVISATISVVAGEPQTVAAYGKNASLATAVFQDDLAAPGAGQSRVRVVQASTIVPTVNVSTSTGTAIASNAKEGTATTYANVPAGQWKLSLTSPTVTSSADVNLVAGSVSTLFVLDDASGGLALKAVLDSSSVGDLPTGGIQTGAGGTATQHIGTTATPTETAADSTTSASDTTRRAIDEVTGWAFLAAGLVAVLLIRRRDARSSAQQGSDGRNGRPGGAHPGGDGSPVASTTAVPRTGASSPRHAAPPLEPRGTLTRTR</sequence>
<dbReference type="Proteomes" id="UP000257080">
    <property type="component" value="Unassembled WGS sequence"/>
</dbReference>
<feature type="compositionally biased region" description="Gly residues" evidence="1">
    <location>
        <begin position="358"/>
        <end position="369"/>
    </location>
</feature>
<proteinExistence type="predicted"/>
<feature type="region of interest" description="Disordered" evidence="1">
    <location>
        <begin position="284"/>
        <end position="315"/>
    </location>
</feature>
<dbReference type="Pfam" id="PF14344">
    <property type="entry name" value="DUF4397"/>
    <property type="match status" value="1"/>
</dbReference>
<dbReference type="InterPro" id="IPR006311">
    <property type="entry name" value="TAT_signal"/>
</dbReference>
<comment type="caution">
    <text evidence="3">The sequence shown here is derived from an EMBL/GenBank/DDBJ whole genome shotgun (WGS) entry which is preliminary data.</text>
</comment>
<organism evidence="3 4">
    <name type="scientific">Subtercola boreus</name>
    <dbReference type="NCBI Taxonomy" id="120213"/>
    <lineage>
        <taxon>Bacteria</taxon>
        <taxon>Bacillati</taxon>
        <taxon>Actinomycetota</taxon>
        <taxon>Actinomycetes</taxon>
        <taxon>Micrococcales</taxon>
        <taxon>Microbacteriaceae</taxon>
        <taxon>Subtercola</taxon>
    </lineage>
</organism>
<feature type="compositionally biased region" description="Low complexity" evidence="1">
    <location>
        <begin position="291"/>
        <end position="315"/>
    </location>
</feature>
<feature type="compositionally biased region" description="Polar residues" evidence="1">
    <location>
        <begin position="372"/>
        <end position="384"/>
    </location>
</feature>
<feature type="region of interest" description="Disordered" evidence="1">
    <location>
        <begin position="346"/>
        <end position="403"/>
    </location>
</feature>
<evidence type="ECO:0000256" key="1">
    <source>
        <dbReference type="SAM" id="MobiDB-lite"/>
    </source>
</evidence>
<reference evidence="3 4" key="1">
    <citation type="submission" date="2017-04" db="EMBL/GenBank/DDBJ databases">
        <title>Comparative genome analysis of Subtercola boreus.</title>
        <authorList>
            <person name="Cho Y.-J."/>
            <person name="Cho A."/>
            <person name="Kim O.-S."/>
            <person name="Lee J.-I."/>
        </authorList>
    </citation>
    <scope>NUCLEOTIDE SEQUENCE [LARGE SCALE GENOMIC DNA]</scope>
    <source>
        <strain evidence="3 4">P28004</strain>
    </source>
</reference>
<evidence type="ECO:0000259" key="2">
    <source>
        <dbReference type="Pfam" id="PF14344"/>
    </source>
</evidence>
<gene>
    <name evidence="3" type="ORF">B7R25_01770</name>
</gene>
<accession>A0A3E0WEG4</accession>
<evidence type="ECO:0000313" key="4">
    <source>
        <dbReference type="Proteomes" id="UP000257080"/>
    </source>
</evidence>
<feature type="domain" description="DUF4397" evidence="2">
    <location>
        <begin position="82"/>
        <end position="202"/>
    </location>
</feature>
<dbReference type="InterPro" id="IPR025510">
    <property type="entry name" value="DUF4397"/>
</dbReference>
<name>A0A3E0WEG4_9MICO</name>